<feature type="compositionally biased region" description="Polar residues" evidence="1">
    <location>
        <begin position="8"/>
        <end position="19"/>
    </location>
</feature>
<evidence type="ECO:0008006" key="4">
    <source>
        <dbReference type="Google" id="ProtNLM"/>
    </source>
</evidence>
<evidence type="ECO:0000313" key="2">
    <source>
        <dbReference type="EMBL" id="EHK19773.1"/>
    </source>
</evidence>
<organism evidence="2 3">
    <name type="scientific">Hypocrea virens (strain Gv29-8 / FGSC 10586)</name>
    <name type="common">Gliocladium virens</name>
    <name type="synonym">Trichoderma virens</name>
    <dbReference type="NCBI Taxonomy" id="413071"/>
    <lineage>
        <taxon>Eukaryota</taxon>
        <taxon>Fungi</taxon>
        <taxon>Dikarya</taxon>
        <taxon>Ascomycota</taxon>
        <taxon>Pezizomycotina</taxon>
        <taxon>Sordariomycetes</taxon>
        <taxon>Hypocreomycetidae</taxon>
        <taxon>Hypocreales</taxon>
        <taxon>Hypocreaceae</taxon>
        <taxon>Trichoderma</taxon>
    </lineage>
</organism>
<dbReference type="Proteomes" id="UP000007115">
    <property type="component" value="Unassembled WGS sequence"/>
</dbReference>
<dbReference type="AlphaFoldDB" id="G9N091"/>
<dbReference type="GeneID" id="25791866"/>
<comment type="caution">
    <text evidence="2">The sequence shown here is derived from an EMBL/GenBank/DDBJ whole genome shotgun (WGS) entry which is preliminary data.</text>
</comment>
<dbReference type="VEuPathDB" id="FungiDB:TRIVIDRAFT_224455"/>
<name>G9N091_HYPVG</name>
<proteinExistence type="predicted"/>
<gene>
    <name evidence="2" type="ORF">TRIVIDRAFT_224455</name>
</gene>
<keyword evidence="3" id="KW-1185">Reference proteome</keyword>
<dbReference type="OrthoDB" id="5086500at2759"/>
<dbReference type="EMBL" id="ABDF02000082">
    <property type="protein sequence ID" value="EHK19773.1"/>
    <property type="molecule type" value="Genomic_DNA"/>
</dbReference>
<dbReference type="InParanoid" id="G9N091"/>
<protein>
    <recommendedName>
        <fullName evidence="4">DUF676 domain-containing protein</fullName>
    </recommendedName>
</protein>
<reference evidence="2 3" key="1">
    <citation type="journal article" date="2011" name="Genome Biol.">
        <title>Comparative genome sequence analysis underscores mycoparasitism as the ancestral life style of Trichoderma.</title>
        <authorList>
            <person name="Kubicek C.P."/>
            <person name="Herrera-Estrella A."/>
            <person name="Seidl-Seiboth V."/>
            <person name="Martinez D.A."/>
            <person name="Druzhinina I.S."/>
            <person name="Thon M."/>
            <person name="Zeilinger S."/>
            <person name="Casas-Flores S."/>
            <person name="Horwitz B.A."/>
            <person name="Mukherjee P.K."/>
            <person name="Mukherjee M."/>
            <person name="Kredics L."/>
            <person name="Alcaraz L.D."/>
            <person name="Aerts A."/>
            <person name="Antal Z."/>
            <person name="Atanasova L."/>
            <person name="Cervantes-Badillo M.G."/>
            <person name="Challacombe J."/>
            <person name="Chertkov O."/>
            <person name="McCluskey K."/>
            <person name="Coulpier F."/>
            <person name="Deshpande N."/>
            <person name="von Doehren H."/>
            <person name="Ebbole D.J."/>
            <person name="Esquivel-Naranjo E.U."/>
            <person name="Fekete E."/>
            <person name="Flipphi M."/>
            <person name="Glaser F."/>
            <person name="Gomez-Rodriguez E.Y."/>
            <person name="Gruber S."/>
            <person name="Han C."/>
            <person name="Henrissat B."/>
            <person name="Hermosa R."/>
            <person name="Hernandez-Onate M."/>
            <person name="Karaffa L."/>
            <person name="Kosti I."/>
            <person name="Le Crom S."/>
            <person name="Lindquist E."/>
            <person name="Lucas S."/>
            <person name="Luebeck M."/>
            <person name="Luebeck P.S."/>
            <person name="Margeot A."/>
            <person name="Metz B."/>
            <person name="Misra M."/>
            <person name="Nevalainen H."/>
            <person name="Omann M."/>
            <person name="Packer N."/>
            <person name="Perrone G."/>
            <person name="Uresti-Rivera E.E."/>
            <person name="Salamov A."/>
            <person name="Schmoll M."/>
            <person name="Seiboth B."/>
            <person name="Shapiro H."/>
            <person name="Sukno S."/>
            <person name="Tamayo-Ramos J.A."/>
            <person name="Tisch D."/>
            <person name="Wiest A."/>
            <person name="Wilkinson H.H."/>
            <person name="Zhang M."/>
            <person name="Coutinho P.M."/>
            <person name="Kenerley C.M."/>
            <person name="Monte E."/>
            <person name="Baker S.E."/>
            <person name="Grigoriev I.V."/>
        </authorList>
    </citation>
    <scope>NUCLEOTIDE SEQUENCE [LARGE SCALE GENOMIC DNA]</scope>
    <source>
        <strain evidence="3">Gv29-8 / FGSC 10586</strain>
    </source>
</reference>
<accession>G9N091</accession>
<dbReference type="HOGENOM" id="CLU_1532772_0_0_1"/>
<evidence type="ECO:0000256" key="1">
    <source>
        <dbReference type="SAM" id="MobiDB-lite"/>
    </source>
</evidence>
<sequence>MDCLTAEAVNNQQNSTPTELLTEGSGETIAGTNNSARFTDDPTKFHEDNAVGSPSHDMDETRFDIIAVHGRHGDEKSWEMPSASHSLGSTKLNNVFNHLGPVGGRLITIPMNYNSDEDSMECYTIHHIYSSAHRLLTEVAKRRMQRLQNTTRPIYFVCHDIGGTIVKAVKSFHFK</sequence>
<evidence type="ECO:0000313" key="3">
    <source>
        <dbReference type="Proteomes" id="UP000007115"/>
    </source>
</evidence>
<feature type="region of interest" description="Disordered" evidence="1">
    <location>
        <begin position="1"/>
        <end position="45"/>
    </location>
</feature>
<dbReference type="RefSeq" id="XP_013953973.1">
    <property type="nucleotide sequence ID" value="XM_014098498.1"/>
</dbReference>
<dbReference type="STRING" id="413071.G9N091"/>